<feature type="chain" id="PRO_5040147282" evidence="2">
    <location>
        <begin position="24"/>
        <end position="87"/>
    </location>
</feature>
<dbReference type="Proteomes" id="UP000032946">
    <property type="component" value="Chromosome"/>
</dbReference>
<dbReference type="AlphaFoldDB" id="A0A9P1NYY3"/>
<feature type="signal peptide" evidence="2">
    <location>
        <begin position="1"/>
        <end position="23"/>
    </location>
</feature>
<protein>
    <submittedName>
        <fullName evidence="3">Regulator of heterocyst pattern formation (PatS)</fullName>
    </submittedName>
</protein>
<reference evidence="3 4" key="1">
    <citation type="submission" date="2014-02" db="EMBL/GenBank/DDBJ databases">
        <authorList>
            <person name="Genoscope - CEA"/>
        </authorList>
    </citation>
    <scope>NUCLEOTIDE SEQUENCE [LARGE SCALE GENOMIC DNA]</scope>
    <source>
        <strain evidence="3 4">PCC 8005</strain>
    </source>
</reference>
<accession>A0A9P1NYY3</accession>
<evidence type="ECO:0000256" key="2">
    <source>
        <dbReference type="SAM" id="SignalP"/>
    </source>
</evidence>
<proteinExistence type="predicted"/>
<evidence type="ECO:0000313" key="3">
    <source>
        <dbReference type="EMBL" id="CDM95623.1"/>
    </source>
</evidence>
<dbReference type="RefSeq" id="WP_006670113.1">
    <property type="nucleotide sequence ID" value="NZ_FO818640.1"/>
</dbReference>
<dbReference type="NCBIfam" id="NF047413">
    <property type="entry name" value="heterocyst_PatX"/>
    <property type="match status" value="1"/>
</dbReference>
<keyword evidence="4" id="KW-1185">Reference proteome</keyword>
<name>A0A9P1NYY3_9CYAN</name>
<evidence type="ECO:0000313" key="4">
    <source>
        <dbReference type="Proteomes" id="UP000032946"/>
    </source>
</evidence>
<evidence type="ECO:0000256" key="1">
    <source>
        <dbReference type="SAM" id="MobiDB-lite"/>
    </source>
</evidence>
<sequence length="87" mass="9744">MKLNPTFGFSMLLLLGMSSAAQAMEIRPSRQQLESMTNQYMLSAQTEHHGSRSPWQGTPRRGFAETFEQTSPSESLFPHRGSGRANQ</sequence>
<gene>
    <name evidence="3" type="primary">patS</name>
    <name evidence="3" type="ORF">ARTHRO_40028</name>
</gene>
<dbReference type="EMBL" id="FO818640">
    <property type="protein sequence ID" value="CDM95623.1"/>
    <property type="molecule type" value="Genomic_DNA"/>
</dbReference>
<feature type="region of interest" description="Disordered" evidence="1">
    <location>
        <begin position="38"/>
        <end position="87"/>
    </location>
</feature>
<keyword evidence="2" id="KW-0732">Signal</keyword>
<organism evidence="3 4">
    <name type="scientific">Limnospira indica PCC 8005</name>
    <dbReference type="NCBI Taxonomy" id="376219"/>
    <lineage>
        <taxon>Bacteria</taxon>
        <taxon>Bacillati</taxon>
        <taxon>Cyanobacteriota</taxon>
        <taxon>Cyanophyceae</taxon>
        <taxon>Oscillatoriophycideae</taxon>
        <taxon>Oscillatoriales</taxon>
        <taxon>Sirenicapillariaceae</taxon>
        <taxon>Limnospira</taxon>
    </lineage>
</organism>
<dbReference type="InterPro" id="IPR058097">
    <property type="entry name" value="PatX"/>
</dbReference>